<reference evidence="1 2" key="1">
    <citation type="journal article" date="2015" name="Parasit. Vectors">
        <title>Draft genome of the scabies mite.</title>
        <authorList>
            <person name="Rider S.D.Jr."/>
            <person name="Morgan M.S."/>
            <person name="Arlian L.G."/>
        </authorList>
    </citation>
    <scope>NUCLEOTIDE SEQUENCE [LARGE SCALE GENOMIC DNA]</scope>
    <source>
        <strain evidence="1">Arlian Lab</strain>
    </source>
</reference>
<dbReference type="VEuPathDB" id="VectorBase:SSCA004774"/>
<dbReference type="Proteomes" id="UP000616769">
    <property type="component" value="Unassembled WGS sequence"/>
</dbReference>
<evidence type="ECO:0000313" key="2">
    <source>
        <dbReference type="Proteomes" id="UP000616769"/>
    </source>
</evidence>
<dbReference type="AlphaFoldDB" id="A0A131ZTU5"/>
<gene>
    <name evidence="1" type="ORF">QR98_0003220</name>
</gene>
<name>A0A131ZTU5_SARSC</name>
<organism evidence="1 2">
    <name type="scientific">Sarcoptes scabiei</name>
    <name type="common">Itch mite</name>
    <name type="synonym">Acarus scabiei</name>
    <dbReference type="NCBI Taxonomy" id="52283"/>
    <lineage>
        <taxon>Eukaryota</taxon>
        <taxon>Metazoa</taxon>
        <taxon>Ecdysozoa</taxon>
        <taxon>Arthropoda</taxon>
        <taxon>Chelicerata</taxon>
        <taxon>Arachnida</taxon>
        <taxon>Acari</taxon>
        <taxon>Acariformes</taxon>
        <taxon>Sarcoptiformes</taxon>
        <taxon>Astigmata</taxon>
        <taxon>Psoroptidia</taxon>
        <taxon>Sarcoptoidea</taxon>
        <taxon>Sarcoptidae</taxon>
        <taxon>Sarcoptinae</taxon>
        <taxon>Sarcoptes</taxon>
    </lineage>
</organism>
<evidence type="ECO:0000313" key="1">
    <source>
        <dbReference type="EMBL" id="KPL97997.1"/>
    </source>
</evidence>
<proteinExistence type="predicted"/>
<dbReference type="EMBL" id="JXLN01000422">
    <property type="protein sequence ID" value="KPL97997.1"/>
    <property type="molecule type" value="Genomic_DNA"/>
</dbReference>
<protein>
    <submittedName>
        <fullName evidence="1">Uncharacterized protein</fullName>
    </submittedName>
</protein>
<sequence>MFEEAASYQLENQEDSIRYEYQIIDMNNFKIRSEYGGQHLLQAFCGQEYSFRINRRKIPPKHKNPDSSNFQYQTIIKLVLGNDDLTKTICEQWSDRHGGRNFLDIIGLDDDDYSFLDPFTLQFEWNDKTNENLKFMFGFTINLSSVMFSNFQRQHLKHPMMHLILTTYLIESEKKFLYEKYSCNIINFFRGSKVASIMANQIKSDSISQLYIFSEDFTDSWIVKTKNTIDNLTEYRLPEFDSDYEMNGTFFYSSISNSISSPELIAAGEGFPFILYIRCIKIQNEEIFSVTVSLDYVESASNKFYKLISINELLKRSKKTINERLLHICTEGVNFSDDILDYWQTSDDRSRVFLLWIPNKAGNRILFNVKINYQEIIDLCKNYQSSFNYPLYEKPSTKIEDNGPITITLSVHFQSLRWQIFQEYHQIRLLLHNNGKRNGMLEKNKAEIALIRNETKKYYDFFKDGEILRCPIDEFIADEFLYSIKDFYCTSYNRRINVNEITIIPNITIATFHRPFQSSYSIIQPSECVQFQNFNRRSYAIFAKIQHFSKIFTKIFIFEHSNNHSKERKKLNEI</sequence>
<comment type="caution">
    <text evidence="1">The sequence shown here is derived from an EMBL/GenBank/DDBJ whole genome shotgun (WGS) entry which is preliminary data.</text>
</comment>
<accession>A0A131ZTU5</accession>